<organism evidence="1 2">
    <name type="scientific">Leucogyrophana mollusca</name>
    <dbReference type="NCBI Taxonomy" id="85980"/>
    <lineage>
        <taxon>Eukaryota</taxon>
        <taxon>Fungi</taxon>
        <taxon>Dikarya</taxon>
        <taxon>Basidiomycota</taxon>
        <taxon>Agaricomycotina</taxon>
        <taxon>Agaricomycetes</taxon>
        <taxon>Agaricomycetidae</taxon>
        <taxon>Boletales</taxon>
        <taxon>Boletales incertae sedis</taxon>
        <taxon>Leucogyrophana</taxon>
    </lineage>
</organism>
<keyword evidence="2" id="KW-1185">Reference proteome</keyword>
<evidence type="ECO:0000313" key="2">
    <source>
        <dbReference type="Proteomes" id="UP000790709"/>
    </source>
</evidence>
<sequence length="192" mass="21043">MSFTVLAFILIVARLAAASDQSYKLILRSANGSSETHHAVFSDFTSGVNFCGPCMNHGHLNDHLQSWEFTTRGFSEKAIVDLRFYADADCKSEYNELSNINDFDRVRTYLVSQGRVNGTGKITVGLAFWLYPTGLHGPFHVNDAGVVVEHGTLITLERGALFEEAFSRVKASFRVDGIAHEHIAAPSSSSGL</sequence>
<dbReference type="Proteomes" id="UP000790709">
    <property type="component" value="Unassembled WGS sequence"/>
</dbReference>
<comment type="caution">
    <text evidence="1">The sequence shown here is derived from an EMBL/GenBank/DDBJ whole genome shotgun (WGS) entry which is preliminary data.</text>
</comment>
<dbReference type="EMBL" id="MU266900">
    <property type="protein sequence ID" value="KAH7917912.1"/>
    <property type="molecule type" value="Genomic_DNA"/>
</dbReference>
<gene>
    <name evidence="1" type="ORF">BV22DRAFT_1135013</name>
</gene>
<proteinExistence type="predicted"/>
<name>A0ACB8AZP6_9AGAM</name>
<evidence type="ECO:0000313" key="1">
    <source>
        <dbReference type="EMBL" id="KAH7917912.1"/>
    </source>
</evidence>
<reference evidence="1" key="1">
    <citation type="journal article" date="2021" name="New Phytol.">
        <title>Evolutionary innovations through gain and loss of genes in the ectomycorrhizal Boletales.</title>
        <authorList>
            <person name="Wu G."/>
            <person name="Miyauchi S."/>
            <person name="Morin E."/>
            <person name="Kuo A."/>
            <person name="Drula E."/>
            <person name="Varga T."/>
            <person name="Kohler A."/>
            <person name="Feng B."/>
            <person name="Cao Y."/>
            <person name="Lipzen A."/>
            <person name="Daum C."/>
            <person name="Hundley H."/>
            <person name="Pangilinan J."/>
            <person name="Johnson J."/>
            <person name="Barry K."/>
            <person name="LaButti K."/>
            <person name="Ng V."/>
            <person name="Ahrendt S."/>
            <person name="Min B."/>
            <person name="Choi I.G."/>
            <person name="Park H."/>
            <person name="Plett J.M."/>
            <person name="Magnuson J."/>
            <person name="Spatafora J.W."/>
            <person name="Nagy L.G."/>
            <person name="Henrissat B."/>
            <person name="Grigoriev I.V."/>
            <person name="Yang Z.L."/>
            <person name="Xu J."/>
            <person name="Martin F.M."/>
        </authorList>
    </citation>
    <scope>NUCLEOTIDE SEQUENCE</scope>
    <source>
        <strain evidence="1">KUC20120723A-06</strain>
    </source>
</reference>
<accession>A0ACB8AZP6</accession>
<protein>
    <submittedName>
        <fullName evidence="1">Uncharacterized protein</fullName>
    </submittedName>
</protein>